<gene>
    <name evidence="8" type="primary">Znf879_0</name>
    <name evidence="8" type="ORF">GTO92_0016512</name>
</gene>
<evidence type="ECO:0000259" key="7">
    <source>
        <dbReference type="PROSITE" id="PS50157"/>
    </source>
</evidence>
<dbReference type="Gene3D" id="3.30.160.60">
    <property type="entry name" value="Classic Zinc Finger"/>
    <property type="match status" value="8"/>
</dbReference>
<feature type="non-terminal residue" evidence="8">
    <location>
        <position position="1"/>
    </location>
</feature>
<feature type="region of interest" description="Disordered" evidence="6">
    <location>
        <begin position="63"/>
        <end position="82"/>
    </location>
</feature>
<keyword evidence="4" id="KW-0862">Zinc</keyword>
<evidence type="ECO:0000256" key="3">
    <source>
        <dbReference type="ARBA" id="ARBA00022771"/>
    </source>
</evidence>
<feature type="domain" description="C2H2-type" evidence="7">
    <location>
        <begin position="381"/>
        <end position="408"/>
    </location>
</feature>
<evidence type="ECO:0000256" key="5">
    <source>
        <dbReference type="PROSITE-ProRule" id="PRU00042"/>
    </source>
</evidence>
<feature type="domain" description="C2H2-type" evidence="7">
    <location>
        <begin position="297"/>
        <end position="324"/>
    </location>
</feature>
<dbReference type="PANTHER" id="PTHR23234">
    <property type="entry name" value="ZNF44 PROTEIN"/>
    <property type="match status" value="1"/>
</dbReference>
<feature type="domain" description="C2H2-type" evidence="7">
    <location>
        <begin position="409"/>
        <end position="436"/>
    </location>
</feature>
<dbReference type="InterPro" id="IPR036236">
    <property type="entry name" value="Znf_C2H2_sf"/>
</dbReference>
<evidence type="ECO:0000256" key="1">
    <source>
        <dbReference type="ARBA" id="ARBA00022723"/>
    </source>
</evidence>
<keyword evidence="3 5" id="KW-0863">Zinc-finger</keyword>
<evidence type="ECO:0000313" key="8">
    <source>
        <dbReference type="EMBL" id="MBN3294055.1"/>
    </source>
</evidence>
<dbReference type="Proteomes" id="UP001166052">
    <property type="component" value="Unassembled WGS sequence"/>
</dbReference>
<feature type="domain" description="C2H2-type" evidence="7">
    <location>
        <begin position="325"/>
        <end position="352"/>
    </location>
</feature>
<dbReference type="InterPro" id="IPR050758">
    <property type="entry name" value="Znf_C2H2-type"/>
</dbReference>
<feature type="domain" description="C2H2-type" evidence="7">
    <location>
        <begin position="269"/>
        <end position="296"/>
    </location>
</feature>
<feature type="domain" description="C2H2-type" evidence="7">
    <location>
        <begin position="241"/>
        <end position="268"/>
    </location>
</feature>
<evidence type="ECO:0000256" key="4">
    <source>
        <dbReference type="ARBA" id="ARBA00022833"/>
    </source>
</evidence>
<feature type="compositionally biased region" description="Polar residues" evidence="6">
    <location>
        <begin position="130"/>
        <end position="153"/>
    </location>
</feature>
<reference evidence="8" key="1">
    <citation type="journal article" date="2021" name="Cell">
        <title>Tracing the genetic footprints of vertebrate landing in non-teleost ray-finned fishes.</title>
        <authorList>
            <person name="Bi X."/>
            <person name="Wang K."/>
            <person name="Yang L."/>
            <person name="Pan H."/>
            <person name="Jiang H."/>
            <person name="Wei Q."/>
            <person name="Fang M."/>
            <person name="Yu H."/>
            <person name="Zhu C."/>
            <person name="Cai Y."/>
            <person name="He Y."/>
            <person name="Gan X."/>
            <person name="Zeng H."/>
            <person name="Yu D."/>
            <person name="Zhu Y."/>
            <person name="Jiang H."/>
            <person name="Qiu Q."/>
            <person name="Yang H."/>
            <person name="Zhang Y.E."/>
            <person name="Wang W."/>
            <person name="Zhu M."/>
            <person name="He S."/>
            <person name="Zhang G."/>
        </authorList>
    </citation>
    <scope>NUCLEOTIDE SEQUENCE</scope>
    <source>
        <strain evidence="8">Bchr_001</strain>
    </source>
</reference>
<sequence>MASAKDFVTCEALAHIKQEDCVWGALADMRVKSEDCERRISGFKEEESEGENVGISVEDLKNASVRVKPQNPENGNGFKQEIPEESHCSSQLWFTNTGQLATQRNSLKVKSELSKFEENITDAEEEQKSPRSVQTNLHENGSFSPSSHPQTSFECRRQTKQDDKKMKKSTRGLEGLTAASLQCSSVTAANQVNTEAIDTDQQEMRNTDQETLYAYRECRKFLKNANDCKEHELNHTRQNPYSCSECGKLLSCRGSLRKHKRIHTGEKPYCCIECGKRFSDSSTHHKHMRIHTGEKPHCCPECGKQFSQINSLKRHSRIHTGEKPYTCSECGKQFSHISNFQRHTKIHTGEKPLSCSECGKCFPDNQSVNRHMRIHTGEKPYGCSDCGKRFTDSSNLQNHTRIHTGEKPYGCSECGKIFSYFKNLKKHAKTHTAEKSPHCCSECGKIFLQTSQLKRHMRIHTAVLNVVNDS</sequence>
<feature type="region of interest" description="Disordered" evidence="6">
    <location>
        <begin position="119"/>
        <end position="171"/>
    </location>
</feature>
<keyword evidence="9" id="KW-1185">Reference proteome</keyword>
<comment type="caution">
    <text evidence="8">The sequence shown here is derived from an EMBL/GenBank/DDBJ whole genome shotgun (WGS) entry which is preliminary data.</text>
</comment>
<dbReference type="PROSITE" id="PS00028">
    <property type="entry name" value="ZINC_FINGER_C2H2_1"/>
    <property type="match status" value="8"/>
</dbReference>
<evidence type="ECO:0000256" key="2">
    <source>
        <dbReference type="ARBA" id="ARBA00022737"/>
    </source>
</evidence>
<name>A0ABS2Z539_POLSE</name>
<dbReference type="PROSITE" id="PS50157">
    <property type="entry name" value="ZINC_FINGER_C2H2_2"/>
    <property type="match status" value="8"/>
</dbReference>
<proteinExistence type="predicted"/>
<protein>
    <submittedName>
        <fullName evidence="8">ZN879 protein</fullName>
    </submittedName>
</protein>
<dbReference type="PANTHER" id="PTHR23234:SF10">
    <property type="entry name" value="RIKEN CDNA 6720489N17 GENE-RELATED"/>
    <property type="match status" value="1"/>
</dbReference>
<dbReference type="SUPFAM" id="SSF57667">
    <property type="entry name" value="beta-beta-alpha zinc fingers"/>
    <property type="match status" value="5"/>
</dbReference>
<keyword evidence="1" id="KW-0479">Metal-binding</keyword>
<feature type="domain" description="C2H2-type" evidence="7">
    <location>
        <begin position="438"/>
        <end position="461"/>
    </location>
</feature>
<dbReference type="EMBL" id="JAAWVN010024528">
    <property type="protein sequence ID" value="MBN3294055.1"/>
    <property type="molecule type" value="Genomic_DNA"/>
</dbReference>
<dbReference type="SMART" id="SM00355">
    <property type="entry name" value="ZnF_C2H2"/>
    <property type="match status" value="9"/>
</dbReference>
<feature type="domain" description="C2H2-type" evidence="7">
    <location>
        <begin position="353"/>
        <end position="380"/>
    </location>
</feature>
<evidence type="ECO:0000256" key="6">
    <source>
        <dbReference type="SAM" id="MobiDB-lite"/>
    </source>
</evidence>
<dbReference type="Pfam" id="PF00096">
    <property type="entry name" value="zf-C2H2"/>
    <property type="match status" value="5"/>
</dbReference>
<keyword evidence="2" id="KW-0677">Repeat</keyword>
<feature type="compositionally biased region" description="Basic and acidic residues" evidence="6">
    <location>
        <begin position="154"/>
        <end position="165"/>
    </location>
</feature>
<organism evidence="8 9">
    <name type="scientific">Polypterus senegalus</name>
    <name type="common">Senegal bichir</name>
    <dbReference type="NCBI Taxonomy" id="55291"/>
    <lineage>
        <taxon>Eukaryota</taxon>
        <taxon>Metazoa</taxon>
        <taxon>Chordata</taxon>
        <taxon>Craniata</taxon>
        <taxon>Vertebrata</taxon>
        <taxon>Euteleostomi</taxon>
        <taxon>Actinopterygii</taxon>
        <taxon>Polypteriformes</taxon>
        <taxon>Polypteridae</taxon>
        <taxon>Polypterus</taxon>
    </lineage>
</organism>
<feature type="non-terminal residue" evidence="8">
    <location>
        <position position="470"/>
    </location>
</feature>
<evidence type="ECO:0000313" key="9">
    <source>
        <dbReference type="Proteomes" id="UP001166052"/>
    </source>
</evidence>
<dbReference type="InterPro" id="IPR013087">
    <property type="entry name" value="Znf_C2H2_type"/>
</dbReference>
<dbReference type="Pfam" id="PF13912">
    <property type="entry name" value="zf-C2H2_6"/>
    <property type="match status" value="1"/>
</dbReference>
<accession>A0ABS2Z539</accession>